<name>A0ACB7NTS0_9PEZI</name>
<protein>
    <submittedName>
        <fullName evidence="1">Uncharacterized protein</fullName>
    </submittedName>
</protein>
<keyword evidence="2" id="KW-1185">Reference proteome</keyword>
<sequence length="121" mass="13148">MPMSRRMAACGCLPPWPHLHTFVTCLLLLSHSALLPLRSAVLNEDAMRSSRRNPMQESSVTTIGIENSQRGLLECFQVSAPESQPEPMMPLVSMVLEPTSAAKPDSAAALQSPSSCSRRSQ</sequence>
<evidence type="ECO:0000313" key="2">
    <source>
        <dbReference type="Proteomes" id="UP000724584"/>
    </source>
</evidence>
<accession>A0ACB7NTS0</accession>
<organism evidence="1 2">
    <name type="scientific">Chaetomium tenue</name>
    <dbReference type="NCBI Taxonomy" id="1854479"/>
    <lineage>
        <taxon>Eukaryota</taxon>
        <taxon>Fungi</taxon>
        <taxon>Dikarya</taxon>
        <taxon>Ascomycota</taxon>
        <taxon>Pezizomycotina</taxon>
        <taxon>Sordariomycetes</taxon>
        <taxon>Sordariomycetidae</taxon>
        <taxon>Sordariales</taxon>
        <taxon>Chaetomiaceae</taxon>
        <taxon>Chaetomium</taxon>
    </lineage>
</organism>
<proteinExistence type="predicted"/>
<comment type="caution">
    <text evidence="1">The sequence shown here is derived from an EMBL/GenBank/DDBJ whole genome shotgun (WGS) entry which is preliminary data.</text>
</comment>
<gene>
    <name evidence="1" type="ORF">F5144DRAFT_398381</name>
</gene>
<evidence type="ECO:0000313" key="1">
    <source>
        <dbReference type="EMBL" id="KAH6613237.1"/>
    </source>
</evidence>
<dbReference type="EMBL" id="JAGIZQ010000008">
    <property type="protein sequence ID" value="KAH6613237.1"/>
    <property type="molecule type" value="Genomic_DNA"/>
</dbReference>
<dbReference type="Proteomes" id="UP000724584">
    <property type="component" value="Unassembled WGS sequence"/>
</dbReference>
<reference evidence="1 2" key="1">
    <citation type="journal article" date="2021" name="Nat. Commun.">
        <title>Genetic determinants of endophytism in the Arabidopsis root mycobiome.</title>
        <authorList>
            <person name="Mesny F."/>
            <person name="Miyauchi S."/>
            <person name="Thiergart T."/>
            <person name="Pickel B."/>
            <person name="Atanasova L."/>
            <person name="Karlsson M."/>
            <person name="Huettel B."/>
            <person name="Barry K.W."/>
            <person name="Haridas S."/>
            <person name="Chen C."/>
            <person name="Bauer D."/>
            <person name="Andreopoulos W."/>
            <person name="Pangilinan J."/>
            <person name="LaButti K."/>
            <person name="Riley R."/>
            <person name="Lipzen A."/>
            <person name="Clum A."/>
            <person name="Drula E."/>
            <person name="Henrissat B."/>
            <person name="Kohler A."/>
            <person name="Grigoriev I.V."/>
            <person name="Martin F.M."/>
            <person name="Hacquard S."/>
        </authorList>
    </citation>
    <scope>NUCLEOTIDE SEQUENCE [LARGE SCALE GENOMIC DNA]</scope>
    <source>
        <strain evidence="1 2">MPI-SDFR-AT-0079</strain>
    </source>
</reference>